<accession>A0AA49K2K9</accession>
<dbReference type="CDD" id="cd03467">
    <property type="entry name" value="Rieske"/>
    <property type="match status" value="1"/>
</dbReference>
<evidence type="ECO:0000313" key="7">
    <source>
        <dbReference type="EMBL" id="WKW16354.1"/>
    </source>
</evidence>
<dbReference type="EMBL" id="CP130612">
    <property type="protein sequence ID" value="WKW13447.1"/>
    <property type="molecule type" value="Genomic_DNA"/>
</dbReference>
<feature type="domain" description="Rieske" evidence="5">
    <location>
        <begin position="23"/>
        <end position="120"/>
    </location>
</feature>
<evidence type="ECO:0000256" key="4">
    <source>
        <dbReference type="ARBA" id="ARBA00023014"/>
    </source>
</evidence>
<dbReference type="AlphaFoldDB" id="A0AA49K2K9"/>
<dbReference type="SUPFAM" id="SSF50022">
    <property type="entry name" value="ISP domain"/>
    <property type="match status" value="1"/>
</dbReference>
<dbReference type="PROSITE" id="PS51296">
    <property type="entry name" value="RIESKE"/>
    <property type="match status" value="1"/>
</dbReference>
<dbReference type="GO" id="GO:0051537">
    <property type="term" value="F:2 iron, 2 sulfur cluster binding"/>
    <property type="evidence" value="ECO:0007669"/>
    <property type="project" value="UniProtKB-KW"/>
</dbReference>
<proteinExistence type="predicted"/>
<accession>A0AA49JWP7</accession>
<evidence type="ECO:0000256" key="1">
    <source>
        <dbReference type="ARBA" id="ARBA00022714"/>
    </source>
</evidence>
<keyword evidence="1" id="KW-0001">2Fe-2S</keyword>
<dbReference type="KEGG" id="pspc:Strain318_002767"/>
<reference evidence="7" key="1">
    <citation type="submission" date="2023-07" db="EMBL/GenBank/DDBJ databases">
        <authorList>
            <person name="Haufschild T."/>
            <person name="Kallscheuer N."/>
            <person name="Hammer J."/>
            <person name="Kohn T."/>
            <person name="Kabuu M."/>
            <person name="Jogler M."/>
            <person name="Wohfarth N."/>
            <person name="Heuer A."/>
            <person name="Rohde M."/>
            <person name="van Teeseling M.C.F."/>
            <person name="Jogler C."/>
        </authorList>
    </citation>
    <scope>NUCLEOTIDE SEQUENCE</scope>
    <source>
        <strain evidence="6">Strain 138</strain>
        <strain evidence="7">Strain 318</strain>
    </source>
</reference>
<dbReference type="Gene3D" id="2.102.10.10">
    <property type="entry name" value="Rieske [2Fe-2S] iron-sulphur domain"/>
    <property type="match status" value="1"/>
</dbReference>
<keyword evidence="2" id="KW-0479">Metal-binding</keyword>
<gene>
    <name evidence="6" type="ORF">Strain138_002767</name>
    <name evidence="7" type="ORF">Strain318_002767</name>
</gene>
<evidence type="ECO:0000313" key="8">
    <source>
        <dbReference type="Proteomes" id="UP001229955"/>
    </source>
</evidence>
<keyword evidence="3" id="KW-0408">Iron</keyword>
<dbReference type="EMBL" id="CP130613">
    <property type="protein sequence ID" value="WKW16354.1"/>
    <property type="molecule type" value="Genomic_DNA"/>
</dbReference>
<evidence type="ECO:0000256" key="3">
    <source>
        <dbReference type="ARBA" id="ARBA00023004"/>
    </source>
</evidence>
<dbReference type="InterPro" id="IPR036922">
    <property type="entry name" value="Rieske_2Fe-2S_sf"/>
</dbReference>
<keyword evidence="8" id="KW-1185">Reference proteome</keyword>
<evidence type="ECO:0000259" key="5">
    <source>
        <dbReference type="PROSITE" id="PS51296"/>
    </source>
</evidence>
<dbReference type="Proteomes" id="UP001229955">
    <property type="component" value="Chromosome"/>
</dbReference>
<dbReference type="GO" id="GO:0046872">
    <property type="term" value="F:metal ion binding"/>
    <property type="evidence" value="ECO:0007669"/>
    <property type="project" value="UniProtKB-KW"/>
</dbReference>
<name>A0AA49K2K9_9BACT</name>
<dbReference type="Pfam" id="PF00355">
    <property type="entry name" value="Rieske"/>
    <property type="match status" value="1"/>
</dbReference>
<dbReference type="RefSeq" id="WP_367886303.1">
    <property type="nucleotide sequence ID" value="NZ_CP130612.1"/>
</dbReference>
<sequence>MSDGAPASVGSGDAAAPEGAVLLGGITADEVQPLQLYRATMPNGTALCVGVHEGRFFAVKDYCPHAEFPLSEGTLYANGELECCWHGARFACASGKVLRGPAESDLVRFEVFAVNGDLYVRRGTAPLQSGGAA</sequence>
<protein>
    <submittedName>
        <fullName evidence="7">Rieske 2Fe-2S domain-containing protein</fullName>
    </submittedName>
</protein>
<evidence type="ECO:0000256" key="2">
    <source>
        <dbReference type="ARBA" id="ARBA00022723"/>
    </source>
</evidence>
<keyword evidence="4" id="KW-0411">Iron-sulfur</keyword>
<dbReference type="InterPro" id="IPR017941">
    <property type="entry name" value="Rieske_2Fe-2S"/>
</dbReference>
<organism evidence="7 8">
    <name type="scientific">Pseudogemmatithrix spongiicola</name>
    <dbReference type="NCBI Taxonomy" id="3062599"/>
    <lineage>
        <taxon>Bacteria</taxon>
        <taxon>Pseudomonadati</taxon>
        <taxon>Gemmatimonadota</taxon>
        <taxon>Gemmatimonadia</taxon>
        <taxon>Gemmatimonadales</taxon>
        <taxon>Gemmatimonadaceae</taxon>
        <taxon>Pseudogemmatithrix</taxon>
    </lineage>
</organism>
<evidence type="ECO:0000313" key="6">
    <source>
        <dbReference type="EMBL" id="WKW13447.1"/>
    </source>
</evidence>